<feature type="transmembrane region" description="Helical" evidence="1">
    <location>
        <begin position="36"/>
        <end position="58"/>
    </location>
</feature>
<gene>
    <name evidence="2" type="ORF">CIPAW_16G092800</name>
</gene>
<comment type="caution">
    <text evidence="2">The sequence shown here is derived from an EMBL/GenBank/DDBJ whole genome shotgun (WGS) entry which is preliminary data.</text>
</comment>
<dbReference type="Proteomes" id="UP000811609">
    <property type="component" value="Chromosome 16"/>
</dbReference>
<organism evidence="2 3">
    <name type="scientific">Carya illinoinensis</name>
    <name type="common">Pecan</name>
    <dbReference type="NCBI Taxonomy" id="32201"/>
    <lineage>
        <taxon>Eukaryota</taxon>
        <taxon>Viridiplantae</taxon>
        <taxon>Streptophyta</taxon>
        <taxon>Embryophyta</taxon>
        <taxon>Tracheophyta</taxon>
        <taxon>Spermatophyta</taxon>
        <taxon>Magnoliopsida</taxon>
        <taxon>eudicotyledons</taxon>
        <taxon>Gunneridae</taxon>
        <taxon>Pentapetalae</taxon>
        <taxon>rosids</taxon>
        <taxon>fabids</taxon>
        <taxon>Fagales</taxon>
        <taxon>Juglandaceae</taxon>
        <taxon>Carya</taxon>
    </lineage>
</organism>
<evidence type="ECO:0000256" key="1">
    <source>
        <dbReference type="SAM" id="Phobius"/>
    </source>
</evidence>
<keyword evidence="3" id="KW-1185">Reference proteome</keyword>
<accession>A0A8T1N7E5</accession>
<protein>
    <submittedName>
        <fullName evidence="2">Uncharacterized protein</fullName>
    </submittedName>
</protein>
<dbReference type="AlphaFoldDB" id="A0A8T1N7E5"/>
<reference evidence="2" key="1">
    <citation type="submission" date="2020-12" db="EMBL/GenBank/DDBJ databases">
        <title>WGS assembly of Carya illinoinensis cv. Pawnee.</title>
        <authorList>
            <person name="Platts A."/>
            <person name="Shu S."/>
            <person name="Wright S."/>
            <person name="Barry K."/>
            <person name="Edger P."/>
            <person name="Pires J.C."/>
            <person name="Schmutz J."/>
        </authorList>
    </citation>
    <scope>NUCLEOTIDE SEQUENCE</scope>
    <source>
        <tissue evidence="2">Leaf</tissue>
    </source>
</reference>
<keyword evidence="1" id="KW-0812">Transmembrane</keyword>
<keyword evidence="1" id="KW-0472">Membrane</keyword>
<proteinExistence type="predicted"/>
<evidence type="ECO:0000313" key="2">
    <source>
        <dbReference type="EMBL" id="KAG6625388.1"/>
    </source>
</evidence>
<name>A0A8T1N7E5_CARIL</name>
<sequence>MNVQEETPVDSSLPPSTTVSIGSSATKDVLMYNRSILNTFLATSCFLELVMVGILDILTN</sequence>
<evidence type="ECO:0000313" key="3">
    <source>
        <dbReference type="Proteomes" id="UP000811609"/>
    </source>
</evidence>
<dbReference type="EMBL" id="CM031824">
    <property type="protein sequence ID" value="KAG6625388.1"/>
    <property type="molecule type" value="Genomic_DNA"/>
</dbReference>
<keyword evidence="1" id="KW-1133">Transmembrane helix</keyword>